<accession>A0A1X6WKC4</accession>
<dbReference type="InterPro" id="IPR052552">
    <property type="entry name" value="YeaO-like"/>
</dbReference>
<protein>
    <recommendedName>
        <fullName evidence="3">Uroporphyrin-III c-methyltransferase</fullName>
    </recommendedName>
</protein>
<reference evidence="2" key="1">
    <citation type="submission" date="2017-02" db="EMBL/GenBank/DDBJ databases">
        <authorList>
            <person name="Dridi B."/>
        </authorList>
    </citation>
    <scope>NUCLEOTIDE SEQUENCE [LARGE SCALE GENOMIC DNA]</scope>
    <source>
        <strain evidence="2">bH819</strain>
    </source>
</reference>
<proteinExistence type="predicted"/>
<evidence type="ECO:0000313" key="1">
    <source>
        <dbReference type="EMBL" id="SLM84690.1"/>
    </source>
</evidence>
<dbReference type="EMBL" id="FWFD01000003">
    <property type="protein sequence ID" value="SLM84690.1"/>
    <property type="molecule type" value="Genomic_DNA"/>
</dbReference>
<dbReference type="PANTHER" id="PTHR36849">
    <property type="entry name" value="CYTOPLASMIC PROTEIN-RELATED"/>
    <property type="match status" value="1"/>
</dbReference>
<dbReference type="AlphaFoldDB" id="A0A1X6WKC4"/>
<evidence type="ECO:0000313" key="2">
    <source>
        <dbReference type="Proteomes" id="UP000195918"/>
    </source>
</evidence>
<dbReference type="RefSeq" id="WP_086950344.1">
    <property type="nucleotide sequence ID" value="NZ_FWFD01000003.1"/>
</dbReference>
<organism evidence="1 2">
    <name type="scientific">Vagococcus fluvialis bH819</name>
    <dbReference type="NCBI Taxonomy" id="1255619"/>
    <lineage>
        <taxon>Bacteria</taxon>
        <taxon>Bacillati</taxon>
        <taxon>Bacillota</taxon>
        <taxon>Bacilli</taxon>
        <taxon>Lactobacillales</taxon>
        <taxon>Enterococcaceae</taxon>
        <taxon>Vagococcus</taxon>
    </lineage>
</organism>
<dbReference type="PANTHER" id="PTHR36849:SF1">
    <property type="entry name" value="CYTOPLASMIC PROTEIN"/>
    <property type="match status" value="1"/>
</dbReference>
<dbReference type="OrthoDB" id="9790745at2"/>
<keyword evidence="2" id="KW-1185">Reference proteome</keyword>
<evidence type="ECO:0008006" key="3">
    <source>
        <dbReference type="Google" id="ProtNLM"/>
    </source>
</evidence>
<sequence length="121" mass="14298">MTSIQIKRVYAPVSKDDGFRILIDKLWPRGKKREEVMLNDWAKEITPSTKIRKIFAHKEENFSQFKVDYLNELNENPSSKEFVQKVNKELKKQDVTFLYGAKDPNINHAVILKEFVEKELD</sequence>
<name>A0A1X6WKC4_9ENTE</name>
<dbReference type="Pfam" id="PF22752">
    <property type="entry name" value="DUF488-N3i"/>
    <property type="match status" value="1"/>
</dbReference>
<dbReference type="Proteomes" id="UP000195918">
    <property type="component" value="Unassembled WGS sequence"/>
</dbReference>
<gene>
    <name evidence="1" type="ORF">FM121_01260</name>
</gene>